<geneLocation type="chloroplast" evidence="5"/>
<dbReference type="RefSeq" id="YP_009396329.1">
    <property type="nucleotide sequence ID" value="NC_035282.1"/>
</dbReference>
<proteinExistence type="inferred from homology"/>
<dbReference type="Pfam" id="PF06868">
    <property type="entry name" value="DUF1257"/>
    <property type="match status" value="1"/>
</dbReference>
<evidence type="ECO:0000256" key="4">
    <source>
        <dbReference type="ARBA" id="ARBA00022640"/>
    </source>
</evidence>
<name>A0A1Z1MI68_9FLOR</name>
<accession>A0A1Z1MI68</accession>
<dbReference type="GeneID" id="33358505"/>
<gene>
    <name evidence="5" type="primary">ycf35</name>
</gene>
<comment type="subcellular location">
    <subcellularLocation>
        <location evidence="1">Plastid</location>
    </subcellularLocation>
</comment>
<keyword evidence="5" id="KW-0150">Chloroplast</keyword>
<dbReference type="PANTHER" id="PTHR39638">
    <property type="entry name" value="YCF35"/>
    <property type="match status" value="1"/>
</dbReference>
<dbReference type="PANTHER" id="PTHR39638:SF2">
    <property type="entry name" value="YCF35"/>
    <property type="match status" value="1"/>
</dbReference>
<evidence type="ECO:0000256" key="3">
    <source>
        <dbReference type="ARBA" id="ARBA00021585"/>
    </source>
</evidence>
<dbReference type="AlphaFoldDB" id="A0A1Z1MI68"/>
<evidence type="ECO:0000256" key="1">
    <source>
        <dbReference type="ARBA" id="ARBA00004474"/>
    </source>
</evidence>
<dbReference type="EMBL" id="MF101438">
    <property type="protein sequence ID" value="ARW65515.1"/>
    <property type="molecule type" value="Genomic_DNA"/>
</dbReference>
<keyword evidence="4 5" id="KW-0934">Plastid</keyword>
<evidence type="ECO:0000256" key="2">
    <source>
        <dbReference type="ARBA" id="ARBA00009068"/>
    </source>
</evidence>
<dbReference type="GO" id="GO:0009536">
    <property type="term" value="C:plastid"/>
    <property type="evidence" value="ECO:0007669"/>
    <property type="project" value="UniProtKB-SubCell"/>
</dbReference>
<comment type="similarity">
    <text evidence="2">Belongs to the ycf35 family.</text>
</comment>
<evidence type="ECO:0000313" key="5">
    <source>
        <dbReference type="EMBL" id="ARW65515.1"/>
    </source>
</evidence>
<protein>
    <recommendedName>
        <fullName evidence="3">Uncharacterized protein ycf35</fullName>
    </recommendedName>
</protein>
<reference evidence="5" key="1">
    <citation type="journal article" date="2017" name="J. Phycol.">
        <title>Analysis of chloroplast genomes and a supermatrix inform reclassification of the Rhodomelaceae (Rhodophyta).</title>
        <authorList>
            <person name="Diaz-Tapia P."/>
            <person name="Maggs C.A."/>
            <person name="West J.A."/>
            <person name="Verbruggen H."/>
        </authorList>
    </citation>
    <scope>NUCLEOTIDE SEQUENCE</scope>
    <source>
        <strain evidence="5">PD899</strain>
    </source>
</reference>
<dbReference type="InterPro" id="IPR009666">
    <property type="entry name" value="Uncharacterised_Ycf35"/>
</dbReference>
<organism evidence="5">
    <name type="scientific">Polysiphonia scopulorum</name>
    <dbReference type="NCBI Taxonomy" id="257860"/>
    <lineage>
        <taxon>Eukaryota</taxon>
        <taxon>Rhodophyta</taxon>
        <taxon>Florideophyceae</taxon>
        <taxon>Rhodymeniophycidae</taxon>
        <taxon>Ceramiales</taxon>
        <taxon>Rhodomelaceae</taxon>
        <taxon>Polysiphonioideae</taxon>
        <taxon>Polysiphonia</taxon>
    </lineage>
</organism>
<sequence>MSHFSKIKTNINNLDNLMKTIHELGLNSKLLDSDNQNDSFFTNKGKKNLVVYNSTDQNHNSHICTFVWNRSHYSVIVDLQLWNIGMDFEYFIELLSQKYAYNMIISHSLLNGFQTVKEQVKDDGSISLTLRRWTNV</sequence>